<dbReference type="Proteomes" id="UP000886595">
    <property type="component" value="Unassembled WGS sequence"/>
</dbReference>
<dbReference type="AlphaFoldDB" id="A0A8X7S3N6"/>
<sequence>MFSEILPNLKSFISLVSESFFSLPGNIQYRVSSFMDDSPPFTPPAVSSHALNPIIHTPTVHESPDHNSHTVHTVLRVFRFLRFI</sequence>
<protein>
    <submittedName>
        <fullName evidence="1">Uncharacterized protein</fullName>
    </submittedName>
</protein>
<comment type="caution">
    <text evidence="1">The sequence shown here is derived from an EMBL/GenBank/DDBJ whole genome shotgun (WGS) entry which is preliminary data.</text>
</comment>
<dbReference type="EMBL" id="JAAMPC010000009">
    <property type="protein sequence ID" value="KAG2296889.1"/>
    <property type="molecule type" value="Genomic_DNA"/>
</dbReference>
<name>A0A8X7S3N6_BRACI</name>
<reference evidence="1 2" key="1">
    <citation type="submission" date="2020-02" db="EMBL/GenBank/DDBJ databases">
        <authorList>
            <person name="Ma Q."/>
            <person name="Huang Y."/>
            <person name="Song X."/>
            <person name="Pei D."/>
        </authorList>
    </citation>
    <scope>NUCLEOTIDE SEQUENCE [LARGE SCALE GENOMIC DNA]</scope>
    <source>
        <strain evidence="1">Sxm20200214</strain>
        <tissue evidence="1">Leaf</tissue>
    </source>
</reference>
<proteinExistence type="predicted"/>
<accession>A0A8X7S3N6</accession>
<keyword evidence="2" id="KW-1185">Reference proteome</keyword>
<evidence type="ECO:0000313" key="2">
    <source>
        <dbReference type="Proteomes" id="UP000886595"/>
    </source>
</evidence>
<organism evidence="1 2">
    <name type="scientific">Brassica carinata</name>
    <name type="common">Ethiopian mustard</name>
    <name type="synonym">Abyssinian cabbage</name>
    <dbReference type="NCBI Taxonomy" id="52824"/>
    <lineage>
        <taxon>Eukaryota</taxon>
        <taxon>Viridiplantae</taxon>
        <taxon>Streptophyta</taxon>
        <taxon>Embryophyta</taxon>
        <taxon>Tracheophyta</taxon>
        <taxon>Spermatophyta</taxon>
        <taxon>Magnoliopsida</taxon>
        <taxon>eudicotyledons</taxon>
        <taxon>Gunneridae</taxon>
        <taxon>Pentapetalae</taxon>
        <taxon>rosids</taxon>
        <taxon>malvids</taxon>
        <taxon>Brassicales</taxon>
        <taxon>Brassicaceae</taxon>
        <taxon>Brassiceae</taxon>
        <taxon>Brassica</taxon>
    </lineage>
</organism>
<evidence type="ECO:0000313" key="1">
    <source>
        <dbReference type="EMBL" id="KAG2296889.1"/>
    </source>
</evidence>
<gene>
    <name evidence="1" type="ORF">Bca52824_043558</name>
</gene>